<name>A0A644YR83_9ZZZZ</name>
<comment type="caution">
    <text evidence="1">The sequence shown here is derived from an EMBL/GenBank/DDBJ whole genome shotgun (WGS) entry which is preliminary data.</text>
</comment>
<sequence length="117" mass="13005">MVGFNIGYGFGDVTAASENMIFIDGIAHKLDRLTFNIPQKDGKDDFMSPWTFTSSDGRFETAFTPVLDRAAYASVGPLLSDQHQVFGHMDGTLVLDDGSKITLKHFMAFAEKVHNKW</sequence>
<dbReference type="AlphaFoldDB" id="A0A644YR83"/>
<gene>
    <name evidence="1" type="ORF">SDC9_77648</name>
</gene>
<evidence type="ECO:0008006" key="2">
    <source>
        <dbReference type="Google" id="ProtNLM"/>
    </source>
</evidence>
<dbReference type="InterPro" id="IPR021243">
    <property type="entry name" value="DUF2804"/>
</dbReference>
<dbReference type="PANTHER" id="PTHR35868:SF3">
    <property type="entry name" value="DUF2804 DOMAIN-CONTAINING PROTEIN"/>
    <property type="match status" value="1"/>
</dbReference>
<organism evidence="1">
    <name type="scientific">bioreactor metagenome</name>
    <dbReference type="NCBI Taxonomy" id="1076179"/>
    <lineage>
        <taxon>unclassified sequences</taxon>
        <taxon>metagenomes</taxon>
        <taxon>ecological metagenomes</taxon>
    </lineage>
</organism>
<dbReference type="Pfam" id="PF10974">
    <property type="entry name" value="DUF2804"/>
    <property type="match status" value="1"/>
</dbReference>
<dbReference type="EMBL" id="VSSQ01005978">
    <property type="protein sequence ID" value="MPM31095.1"/>
    <property type="molecule type" value="Genomic_DNA"/>
</dbReference>
<reference evidence="1" key="1">
    <citation type="submission" date="2019-08" db="EMBL/GenBank/DDBJ databases">
        <authorList>
            <person name="Kucharzyk K."/>
            <person name="Murdoch R.W."/>
            <person name="Higgins S."/>
            <person name="Loffler F."/>
        </authorList>
    </citation>
    <scope>NUCLEOTIDE SEQUENCE</scope>
</reference>
<proteinExistence type="predicted"/>
<dbReference type="PANTHER" id="PTHR35868">
    <property type="entry name" value="DUF2804 DOMAIN-CONTAINING PROTEIN-RELATED"/>
    <property type="match status" value="1"/>
</dbReference>
<protein>
    <recommendedName>
        <fullName evidence="2">DUF2804 domain-containing protein</fullName>
    </recommendedName>
</protein>
<accession>A0A644YR83</accession>
<evidence type="ECO:0000313" key="1">
    <source>
        <dbReference type="EMBL" id="MPM31095.1"/>
    </source>
</evidence>